<dbReference type="Proteomes" id="UP001153069">
    <property type="component" value="Unassembled WGS sequence"/>
</dbReference>
<dbReference type="Pfam" id="PF00881">
    <property type="entry name" value="Nitroreductase"/>
    <property type="match status" value="1"/>
</dbReference>
<feature type="chain" id="PRO_5040513635" evidence="1">
    <location>
        <begin position="31"/>
        <end position="340"/>
    </location>
</feature>
<dbReference type="PANTHER" id="PTHR43543">
    <property type="entry name" value="MALONIC SEMIALDEHYDE REDUCTASE RUTE-RELATED"/>
    <property type="match status" value="1"/>
</dbReference>
<feature type="signal peptide" evidence="1">
    <location>
        <begin position="1"/>
        <end position="30"/>
    </location>
</feature>
<dbReference type="SUPFAM" id="SSF55469">
    <property type="entry name" value="FMN-dependent nitroreductase-like"/>
    <property type="match status" value="1"/>
</dbReference>
<dbReference type="GO" id="GO:0016491">
    <property type="term" value="F:oxidoreductase activity"/>
    <property type="evidence" value="ECO:0007669"/>
    <property type="project" value="InterPro"/>
</dbReference>
<feature type="domain" description="Nitroreductase" evidence="2">
    <location>
        <begin position="109"/>
        <end position="308"/>
    </location>
</feature>
<gene>
    <name evidence="3" type="ORF">SEMRO_84_G044840.1</name>
</gene>
<dbReference type="InterPro" id="IPR050461">
    <property type="entry name" value="Nitroreductase_HadB/RutE"/>
</dbReference>
<evidence type="ECO:0000256" key="1">
    <source>
        <dbReference type="SAM" id="SignalP"/>
    </source>
</evidence>
<comment type="caution">
    <text evidence="3">The sequence shown here is derived from an EMBL/GenBank/DDBJ whole genome shotgun (WGS) entry which is preliminary data.</text>
</comment>
<accession>A0A9N8DGY4</accession>
<evidence type="ECO:0000313" key="4">
    <source>
        <dbReference type="Proteomes" id="UP001153069"/>
    </source>
</evidence>
<name>A0A9N8DGY4_9STRA</name>
<evidence type="ECO:0000313" key="3">
    <source>
        <dbReference type="EMBL" id="CAB9500461.1"/>
    </source>
</evidence>
<reference evidence="3" key="1">
    <citation type="submission" date="2020-06" db="EMBL/GenBank/DDBJ databases">
        <authorList>
            <consortium name="Plant Systems Biology data submission"/>
        </authorList>
    </citation>
    <scope>NUCLEOTIDE SEQUENCE</scope>
    <source>
        <strain evidence="3">D6</strain>
    </source>
</reference>
<keyword evidence="4" id="KW-1185">Reference proteome</keyword>
<dbReference type="OrthoDB" id="41362at2759"/>
<organism evidence="3 4">
    <name type="scientific">Seminavis robusta</name>
    <dbReference type="NCBI Taxonomy" id="568900"/>
    <lineage>
        <taxon>Eukaryota</taxon>
        <taxon>Sar</taxon>
        <taxon>Stramenopiles</taxon>
        <taxon>Ochrophyta</taxon>
        <taxon>Bacillariophyta</taxon>
        <taxon>Bacillariophyceae</taxon>
        <taxon>Bacillariophycidae</taxon>
        <taxon>Naviculales</taxon>
        <taxon>Naviculaceae</taxon>
        <taxon>Seminavis</taxon>
    </lineage>
</organism>
<dbReference type="PANTHER" id="PTHR43543:SF1">
    <property type="entry name" value="MALONIC SEMIALDEHYDE REDUCTASE RUTE-RELATED"/>
    <property type="match status" value="1"/>
</dbReference>
<sequence>MMTMYRYHPVLLLSCLSSVHVWNTVMPVDAFSPLFSSYKRSEATTTPSFGTWMNAQQEDTDGNVLVPQSFDEIVLRRTACKKFQPYTCTTSSNNSSAQQPLTSNPTVVQQARHCLQLAQHAPSSFNTQPYKIILVHSPAQKQQLAKYALGPNQQRVLDADCTAVFCADRQVLCTLPKFLRWLNQQDLQTRNQPTPKKIQLQMAVYITLFSSGYPLPRILAAPISFLVRNILALVGCLARWLRIYVFPSLSSAETWTVKQCLLTAMTYMLGCSSRGLDTAPMEGINAAGIRRVLKIPKRYAIPLIIATGTRAKQTSKTTTTATPRYPTEDMIFDNQFGTTM</sequence>
<dbReference type="InterPro" id="IPR000415">
    <property type="entry name" value="Nitroreductase-like"/>
</dbReference>
<keyword evidence="1" id="KW-0732">Signal</keyword>
<evidence type="ECO:0000259" key="2">
    <source>
        <dbReference type="Pfam" id="PF00881"/>
    </source>
</evidence>
<dbReference type="EMBL" id="CAICTM010000083">
    <property type="protein sequence ID" value="CAB9500461.1"/>
    <property type="molecule type" value="Genomic_DNA"/>
</dbReference>
<dbReference type="InterPro" id="IPR029479">
    <property type="entry name" value="Nitroreductase"/>
</dbReference>
<protein>
    <submittedName>
        <fullName evidence="3">Nitroreductase family</fullName>
    </submittedName>
</protein>
<proteinExistence type="predicted"/>
<dbReference type="Gene3D" id="3.40.109.10">
    <property type="entry name" value="NADH Oxidase"/>
    <property type="match status" value="1"/>
</dbReference>
<dbReference type="AlphaFoldDB" id="A0A9N8DGY4"/>